<dbReference type="CDD" id="cd00586">
    <property type="entry name" value="4HBT"/>
    <property type="match status" value="1"/>
</dbReference>
<evidence type="ECO:0000313" key="2">
    <source>
        <dbReference type="Proteomes" id="UP000266385"/>
    </source>
</evidence>
<dbReference type="EMBL" id="QWFX01000013">
    <property type="protein sequence ID" value="RIJ28225.1"/>
    <property type="molecule type" value="Genomic_DNA"/>
</dbReference>
<dbReference type="AlphaFoldDB" id="A0A399REB7"/>
<dbReference type="InterPro" id="IPR051490">
    <property type="entry name" value="THEM6_lcsJ_thioesterase"/>
</dbReference>
<organism evidence="1 2">
    <name type="scientific">Henriciella mobilis</name>
    <dbReference type="NCBI Taxonomy" id="2305467"/>
    <lineage>
        <taxon>Bacteria</taxon>
        <taxon>Pseudomonadati</taxon>
        <taxon>Pseudomonadota</taxon>
        <taxon>Alphaproteobacteria</taxon>
        <taxon>Hyphomonadales</taxon>
        <taxon>Hyphomonadaceae</taxon>
        <taxon>Henriciella</taxon>
    </lineage>
</organism>
<dbReference type="PANTHER" id="PTHR12475">
    <property type="match status" value="1"/>
</dbReference>
<reference evidence="1 2" key="1">
    <citation type="submission" date="2018-08" db="EMBL/GenBank/DDBJ databases">
        <title>Henriciella mobilis sp. nov., isolated from seawater.</title>
        <authorList>
            <person name="Cheng H."/>
            <person name="Wu Y.-H."/>
            <person name="Xu X.-W."/>
            <person name="Guo L.-L."/>
        </authorList>
    </citation>
    <scope>NUCLEOTIDE SEQUENCE [LARGE SCALE GENOMIC DNA]</scope>
    <source>
        <strain evidence="1 2">JN25</strain>
    </source>
</reference>
<gene>
    <name evidence="1" type="ORF">D1223_12530</name>
</gene>
<proteinExistence type="predicted"/>
<evidence type="ECO:0000313" key="1">
    <source>
        <dbReference type="EMBL" id="RIJ28225.1"/>
    </source>
</evidence>
<dbReference type="Pfam" id="PF13279">
    <property type="entry name" value="4HBT_2"/>
    <property type="match status" value="1"/>
</dbReference>
<dbReference type="InterPro" id="IPR029069">
    <property type="entry name" value="HotDog_dom_sf"/>
</dbReference>
<comment type="caution">
    <text evidence="1">The sequence shown here is derived from an EMBL/GenBank/DDBJ whole genome shotgun (WGS) entry which is preliminary data.</text>
</comment>
<dbReference type="RefSeq" id="WP_119376760.1">
    <property type="nucleotide sequence ID" value="NZ_QWFX01000013.1"/>
</dbReference>
<accession>A0A399REB7</accession>
<dbReference type="Gene3D" id="3.10.129.10">
    <property type="entry name" value="Hotdog Thioesterase"/>
    <property type="match status" value="1"/>
</dbReference>
<sequence length="183" mass="20957">MNLFLRLVLTFLRASFSTKRASLFDTTEIRSRVMLTDQDMFSHMTNSRYFSFSDLGIINYVVRTGAWKQFRKRGWFPVVCAESVTFAGMLRAHQTFSVETRLVGWSETYLCLEHRFLHKASETARVCIVARIASRSKEKVTIDDLVKLLGVSESSPPLGDTYLGLISDVEAARARKREMTEAR</sequence>
<dbReference type="PANTHER" id="PTHR12475:SF4">
    <property type="entry name" value="PROTEIN THEM6"/>
    <property type="match status" value="1"/>
</dbReference>
<dbReference type="SUPFAM" id="SSF54637">
    <property type="entry name" value="Thioesterase/thiol ester dehydrase-isomerase"/>
    <property type="match status" value="1"/>
</dbReference>
<protein>
    <submittedName>
        <fullName evidence="1">Thioesterase</fullName>
    </submittedName>
</protein>
<keyword evidence="2" id="KW-1185">Reference proteome</keyword>
<dbReference type="OrthoDB" id="3727779at2"/>
<dbReference type="Proteomes" id="UP000266385">
    <property type="component" value="Unassembled WGS sequence"/>
</dbReference>
<name>A0A399REB7_9PROT</name>